<keyword evidence="3" id="KW-0812">Transmembrane</keyword>
<reference evidence="6" key="1">
    <citation type="submission" date="2025-08" db="UniProtKB">
        <authorList>
            <consortium name="RefSeq"/>
        </authorList>
    </citation>
    <scope>IDENTIFICATION</scope>
</reference>
<dbReference type="PANTHER" id="PTHR33222:SF2">
    <property type="entry name" value="PROTEIN CURVATURE THYLAKOID 1D, CHLOROPLASTIC"/>
    <property type="match status" value="1"/>
</dbReference>
<keyword evidence="3" id="KW-1133">Transmembrane helix</keyword>
<dbReference type="Proteomes" id="UP000504607">
    <property type="component" value="Chromosome 3"/>
</dbReference>
<proteinExistence type="predicted"/>
<dbReference type="GO" id="GO:0009535">
    <property type="term" value="C:chloroplast thylakoid membrane"/>
    <property type="evidence" value="ECO:0007669"/>
    <property type="project" value="TreeGrafter"/>
</dbReference>
<dbReference type="PANTHER" id="PTHR33222">
    <property type="match status" value="1"/>
</dbReference>
<dbReference type="Pfam" id="PF14159">
    <property type="entry name" value="CAAD"/>
    <property type="match status" value="1"/>
</dbReference>
<name>A0A6I9R282_ELAGV</name>
<dbReference type="GeneID" id="105041403"/>
<feature type="domain" description="Cyanobacterial aminoacyl-tRNA synthetase CAAD" evidence="4">
    <location>
        <begin position="126"/>
        <end position="201"/>
    </location>
</feature>
<evidence type="ECO:0000313" key="6">
    <source>
        <dbReference type="RefSeq" id="XP_010916675.1"/>
    </source>
</evidence>
<dbReference type="RefSeq" id="XP_010916675.1">
    <property type="nucleotide sequence ID" value="XM_010918373.3"/>
</dbReference>
<evidence type="ECO:0000256" key="2">
    <source>
        <dbReference type="SAM" id="MobiDB-lite"/>
    </source>
</evidence>
<sequence length="205" mass="22951">MELHCPPLPLPTLPSRRHFDPTPSILLPRRPIPSSKILTPRSDPGSRSFDVHLRRRATTSEETSLVLSSEQFEAAEDEATAKGIDGAMPTVGESSYEAISVEEDAVDRGESEAIYLLKKLHVKLDLEDNYSILIYGTGVLVALWISVTIVGAVDSLPLFPKMMEVVGLAYTLWFSYRYLIFKENRDELIAKVEDLKQQIIGSYDE</sequence>
<dbReference type="InterPro" id="IPR033344">
    <property type="entry name" value="CURT1"/>
</dbReference>
<feature type="transmembrane region" description="Helical" evidence="3">
    <location>
        <begin position="165"/>
        <end position="181"/>
    </location>
</feature>
<dbReference type="InterPro" id="IPR025564">
    <property type="entry name" value="CAAD_dom"/>
</dbReference>
<evidence type="ECO:0000313" key="5">
    <source>
        <dbReference type="Proteomes" id="UP000504607"/>
    </source>
</evidence>
<comment type="subcellular location">
    <subcellularLocation>
        <location evidence="1">Membrane</location>
        <topology evidence="1">Multi-pass membrane protein</topology>
    </subcellularLocation>
</comment>
<dbReference type="FunCoup" id="A0A6I9R282">
    <property type="interactions" value="25"/>
</dbReference>
<organism evidence="5 6">
    <name type="scientific">Elaeis guineensis var. tenera</name>
    <name type="common">Oil palm</name>
    <dbReference type="NCBI Taxonomy" id="51953"/>
    <lineage>
        <taxon>Eukaryota</taxon>
        <taxon>Viridiplantae</taxon>
        <taxon>Streptophyta</taxon>
        <taxon>Embryophyta</taxon>
        <taxon>Tracheophyta</taxon>
        <taxon>Spermatophyta</taxon>
        <taxon>Magnoliopsida</taxon>
        <taxon>Liliopsida</taxon>
        <taxon>Arecaceae</taxon>
        <taxon>Arecoideae</taxon>
        <taxon>Cocoseae</taxon>
        <taxon>Elaeidinae</taxon>
        <taxon>Elaeis</taxon>
    </lineage>
</organism>
<dbReference type="InParanoid" id="A0A6I9R282"/>
<feature type="region of interest" description="Disordered" evidence="2">
    <location>
        <begin position="1"/>
        <end position="48"/>
    </location>
</feature>
<evidence type="ECO:0000256" key="3">
    <source>
        <dbReference type="SAM" id="Phobius"/>
    </source>
</evidence>
<feature type="transmembrane region" description="Helical" evidence="3">
    <location>
        <begin position="132"/>
        <end position="153"/>
    </location>
</feature>
<evidence type="ECO:0000259" key="4">
    <source>
        <dbReference type="Pfam" id="PF14159"/>
    </source>
</evidence>
<dbReference type="OrthoDB" id="2014299at2759"/>
<feature type="compositionally biased region" description="Pro residues" evidence="2">
    <location>
        <begin position="1"/>
        <end position="12"/>
    </location>
</feature>
<keyword evidence="5" id="KW-1185">Reference proteome</keyword>
<keyword evidence="3" id="KW-0472">Membrane</keyword>
<gene>
    <name evidence="6" type="primary">LOC105041403</name>
</gene>
<accession>A0A6I9R282</accession>
<dbReference type="KEGG" id="egu:105041403"/>
<protein>
    <submittedName>
        <fullName evidence="6">Protein CURVATURE THYLAKOID 1D, chloroplastic</fullName>
    </submittedName>
</protein>
<dbReference type="AlphaFoldDB" id="A0A6I9R282"/>
<evidence type="ECO:0000256" key="1">
    <source>
        <dbReference type="ARBA" id="ARBA00004141"/>
    </source>
</evidence>